<dbReference type="PANTHER" id="PTHR46825">
    <property type="entry name" value="D-ALANYL-D-ALANINE-CARBOXYPEPTIDASE/ENDOPEPTIDASE AMPH"/>
    <property type="match status" value="1"/>
</dbReference>
<dbReference type="InterPro" id="IPR012338">
    <property type="entry name" value="Beta-lactam/transpept-like"/>
</dbReference>
<protein>
    <submittedName>
        <fullName evidence="2">Beta-lactamase class C-like and penicillin binding proteins (PBPs) superfamily</fullName>
    </submittedName>
</protein>
<dbReference type="EMBL" id="CADCTQ010000640">
    <property type="protein sequence ID" value="CAA9335661.1"/>
    <property type="molecule type" value="Genomic_DNA"/>
</dbReference>
<accession>A0A6J4LKZ0</accession>
<dbReference type="Gene3D" id="3.40.710.10">
    <property type="entry name" value="DD-peptidase/beta-lactamase superfamily"/>
    <property type="match status" value="1"/>
</dbReference>
<evidence type="ECO:0000313" key="2">
    <source>
        <dbReference type="EMBL" id="CAA9335661.1"/>
    </source>
</evidence>
<dbReference type="SUPFAM" id="SSF56601">
    <property type="entry name" value="beta-lactamase/transpeptidase-like"/>
    <property type="match status" value="1"/>
</dbReference>
<organism evidence="2">
    <name type="scientific">uncultured Cytophagales bacterium</name>
    <dbReference type="NCBI Taxonomy" id="158755"/>
    <lineage>
        <taxon>Bacteria</taxon>
        <taxon>Pseudomonadati</taxon>
        <taxon>Bacteroidota</taxon>
        <taxon>Sphingobacteriia</taxon>
        <taxon>Sphingobacteriales</taxon>
        <taxon>environmental samples</taxon>
    </lineage>
</organism>
<proteinExistence type="predicted"/>
<evidence type="ECO:0000259" key="1">
    <source>
        <dbReference type="Pfam" id="PF00144"/>
    </source>
</evidence>
<feature type="domain" description="Beta-lactamase-related" evidence="1">
    <location>
        <begin position="55"/>
        <end position="375"/>
    </location>
</feature>
<reference evidence="2" key="1">
    <citation type="submission" date="2020-02" db="EMBL/GenBank/DDBJ databases">
        <authorList>
            <person name="Meier V. D."/>
        </authorList>
    </citation>
    <scope>NUCLEOTIDE SEQUENCE</scope>
    <source>
        <strain evidence="2">AVDCRST_MAG56</strain>
    </source>
</reference>
<dbReference type="Pfam" id="PF00144">
    <property type="entry name" value="Beta-lactamase"/>
    <property type="match status" value="1"/>
</dbReference>
<sequence>MSNTIGGLFLIGLVLLTANSQEQQAVEKPVRPKPANSFEEIDRYLQAQVDTAKASPVAGIALAIVEGQRLVHAQAFGVSSLATKQTLQAEHNFHIASISKTFAAAAILQLMEQGKLDIEQKLVTYLPYFKLADKRYRDITLKQILNHTSGMPDVEDYQWEQAVSDEGAAERWTRSLTKKKLRAAPGKEFYYSNLAYDVLADVVAKVSGTSFEHYVKENLLAPLQMHTSSFLLSDISPALRTSPHSGIPLSVNRVYPYNRMHAASSTMNSNVVDLSHWIMANLNKGVYQDKQVLSPQSIALMQTPSFTVDVKANRRIGLNWFIVAYQGETLLHHDGADEGYVSTLYLVPSRNIGFVLLFNSDEVNSYAITEHILQQLLARYPKNQH</sequence>
<gene>
    <name evidence="2" type="ORF">AVDCRST_MAG56-7647</name>
</gene>
<dbReference type="PANTHER" id="PTHR46825:SF9">
    <property type="entry name" value="BETA-LACTAMASE-RELATED DOMAIN-CONTAINING PROTEIN"/>
    <property type="match status" value="1"/>
</dbReference>
<name>A0A6J4LKZ0_9SPHI</name>
<dbReference type="AlphaFoldDB" id="A0A6J4LKZ0"/>
<dbReference type="InterPro" id="IPR001466">
    <property type="entry name" value="Beta-lactam-related"/>
</dbReference>
<dbReference type="InterPro" id="IPR050491">
    <property type="entry name" value="AmpC-like"/>
</dbReference>